<sequence length="169" mass="19429">MTRGKKPTRKPTPRAGATDTKSASSGSRPARPGGPRRPNPPRKDAPQLDAPPASAKFRDRDGEVHTFPESALKRLAAQILQERRKVWRYRPFSFPLFTPSGTEQAMYFDFYVYDNMDSVVRLILVTPRESRDVWDRIGRFKQQYPTYSYELWTPDALARLSNPRARLGF</sequence>
<evidence type="ECO:0000256" key="1">
    <source>
        <dbReference type="SAM" id="MobiDB-lite"/>
    </source>
</evidence>
<dbReference type="EMBL" id="CP158299">
    <property type="protein sequence ID" value="XBV84980.1"/>
    <property type="molecule type" value="Genomic_DNA"/>
</dbReference>
<accession>A0AAU7U9C0</accession>
<dbReference type="RefSeq" id="WP_350243017.1">
    <property type="nucleotide sequence ID" value="NZ_CP158299.1"/>
</dbReference>
<dbReference type="KEGG" id="dsc:ABOD76_16265"/>
<name>A0AAU7U9C0_9DEIO</name>
<feature type="region of interest" description="Disordered" evidence="1">
    <location>
        <begin position="1"/>
        <end position="59"/>
    </location>
</feature>
<feature type="compositionally biased region" description="Low complexity" evidence="1">
    <location>
        <begin position="22"/>
        <end position="33"/>
    </location>
</feature>
<proteinExistence type="predicted"/>
<gene>
    <name evidence="2" type="ORF">ABOD76_16265</name>
</gene>
<evidence type="ECO:0000313" key="2">
    <source>
        <dbReference type="EMBL" id="XBV84980.1"/>
    </source>
</evidence>
<organism evidence="2">
    <name type="scientific">Deinococcus sonorensis KR-87</name>
    <dbReference type="NCBI Taxonomy" id="694439"/>
    <lineage>
        <taxon>Bacteria</taxon>
        <taxon>Thermotogati</taxon>
        <taxon>Deinococcota</taxon>
        <taxon>Deinococci</taxon>
        <taxon>Deinococcales</taxon>
        <taxon>Deinococcaceae</taxon>
        <taxon>Deinococcus</taxon>
    </lineage>
</organism>
<dbReference type="AlphaFoldDB" id="A0AAU7U9C0"/>
<reference evidence="2" key="1">
    <citation type="submission" date="2024-06" db="EMBL/GenBank/DDBJ databases">
        <title>Draft Genome Sequence of Deinococcus sonorensis Type Strain KR-87, a Biofilm Producing Representative of the Genus Deinococcus.</title>
        <authorList>
            <person name="Boren L.S."/>
            <person name="Grosso R.A."/>
            <person name="Hugenberg-Cox A.N."/>
            <person name="Hill J.T.E."/>
            <person name="Albert C.M."/>
            <person name="Tuohy J.M."/>
        </authorList>
    </citation>
    <scope>NUCLEOTIDE SEQUENCE</scope>
    <source>
        <strain evidence="2">KR-87</strain>
    </source>
</reference>
<feature type="compositionally biased region" description="Basic residues" evidence="1">
    <location>
        <begin position="1"/>
        <end position="12"/>
    </location>
</feature>
<protein>
    <submittedName>
        <fullName evidence="2">Uncharacterized protein</fullName>
    </submittedName>
</protein>